<keyword evidence="4" id="KW-0067">ATP-binding</keyword>
<feature type="domain" description="Clp1 P-loop" evidence="6">
    <location>
        <begin position="45"/>
        <end position="256"/>
    </location>
</feature>
<reference evidence="7 8" key="1">
    <citation type="submission" date="2024-01" db="EMBL/GenBank/DDBJ databases">
        <title>A draft genome for the cacao thread blight pathogen Marasmiellus scandens.</title>
        <authorList>
            <person name="Baruah I.K."/>
            <person name="Leung J."/>
            <person name="Bukari Y."/>
            <person name="Amoako-Attah I."/>
            <person name="Meinhardt L.W."/>
            <person name="Bailey B.A."/>
            <person name="Cohen S.P."/>
        </authorList>
    </citation>
    <scope>NUCLEOTIDE SEQUENCE [LARGE SCALE GENOMIC DNA]</scope>
    <source>
        <strain evidence="7 8">GH-19</strain>
    </source>
</reference>
<dbReference type="GO" id="GO:0051734">
    <property type="term" value="F:ATP-dependent polynucleotide 5'-hydroxyl-kinase activity"/>
    <property type="evidence" value="ECO:0007669"/>
    <property type="project" value="UniProtKB-EC"/>
</dbReference>
<evidence type="ECO:0000256" key="1">
    <source>
        <dbReference type="ARBA" id="ARBA00018706"/>
    </source>
</evidence>
<dbReference type="Pfam" id="PF06807">
    <property type="entry name" value="Clp1"/>
    <property type="match status" value="1"/>
</dbReference>
<dbReference type="EMBL" id="JBANRG010000004">
    <property type="protein sequence ID" value="KAK7467390.1"/>
    <property type="molecule type" value="Genomic_DNA"/>
</dbReference>
<evidence type="ECO:0000259" key="5">
    <source>
        <dbReference type="Pfam" id="PF06807"/>
    </source>
</evidence>
<dbReference type="Gene3D" id="3.40.50.300">
    <property type="entry name" value="P-loop containing nucleotide triphosphate hydrolases"/>
    <property type="match status" value="1"/>
</dbReference>
<evidence type="ECO:0000256" key="4">
    <source>
        <dbReference type="ARBA" id="ARBA00022840"/>
    </source>
</evidence>
<dbReference type="InterPro" id="IPR038238">
    <property type="entry name" value="Clp1_C_sf"/>
</dbReference>
<gene>
    <name evidence="7" type="primary">CLP1_1</name>
    <name evidence="7" type="ORF">VKT23_004446</name>
</gene>
<sequence>MTAYGNLHMAFEQMRVRSLRKLHGSPAPEGEPDSGAEPPRVLILGPENSGKTTVCKILVNYAVRSGQGWAPMLVNVDPSEGGWAVPGALSTAAVSGPIPTSSPANPLGSAATSAPTTLASNALLPLAYWYGHEDTKRNYLLMDRLIRNLGLHISDRFENDPEGQTAGLIVDTPSSFASGPGATTEHRQKLIKACIDAFKINVILVVGHEKLNVEMQRTYGSRLTVVKIPKSGGVVELDRSYRERVHNYQIHNYFYGEVITPPPGIKSTTQGGETLTDLTLAPSSTAVNFSDLKIYRIGAETMAPSSALPIGAARVISEMQPVLIDPSQPGSGLLNAILAILAPFNTDERERYDEEILDLTVMGFAVITNLDIAHKKMTILSPTQGSLAGKTALVGSYEWQE</sequence>
<protein>
    <recommendedName>
        <fullName evidence="2">Polynucleotide 5'-hydroxyl-kinase GRC3</fullName>
    </recommendedName>
    <alternativeName>
        <fullName evidence="1">Polynucleotide 5'-hydroxyl-kinase grc3</fullName>
    </alternativeName>
</protein>
<keyword evidence="3" id="KW-0547">Nucleotide-binding</keyword>
<evidence type="ECO:0000256" key="2">
    <source>
        <dbReference type="ARBA" id="ARBA00019824"/>
    </source>
</evidence>
<dbReference type="PANTHER" id="PTHR12755">
    <property type="entry name" value="CLEAVAGE/POLYADENYLATION FACTOR IA SUBUNIT CLP1P"/>
    <property type="match status" value="1"/>
</dbReference>
<feature type="domain" description="Clp1 C-terminal" evidence="5">
    <location>
        <begin position="280"/>
        <end position="401"/>
    </location>
</feature>
<dbReference type="Gene3D" id="2.40.30.330">
    <property type="entry name" value="Pre-mRNA cleavage complex subunit Clp1, C-terminal domain"/>
    <property type="match status" value="1"/>
</dbReference>
<dbReference type="Pfam" id="PF16575">
    <property type="entry name" value="CLP1_P"/>
    <property type="match status" value="1"/>
</dbReference>
<accession>A0ABR1JXB1</accession>
<dbReference type="InterPro" id="IPR045116">
    <property type="entry name" value="Clp1/Grc3"/>
</dbReference>
<evidence type="ECO:0000313" key="7">
    <source>
        <dbReference type="EMBL" id="KAK7467390.1"/>
    </source>
</evidence>
<evidence type="ECO:0000259" key="6">
    <source>
        <dbReference type="Pfam" id="PF16575"/>
    </source>
</evidence>
<keyword evidence="8" id="KW-1185">Reference proteome</keyword>
<organism evidence="7 8">
    <name type="scientific">Marasmiellus scandens</name>
    <dbReference type="NCBI Taxonomy" id="2682957"/>
    <lineage>
        <taxon>Eukaryota</taxon>
        <taxon>Fungi</taxon>
        <taxon>Dikarya</taxon>
        <taxon>Basidiomycota</taxon>
        <taxon>Agaricomycotina</taxon>
        <taxon>Agaricomycetes</taxon>
        <taxon>Agaricomycetidae</taxon>
        <taxon>Agaricales</taxon>
        <taxon>Marasmiineae</taxon>
        <taxon>Omphalotaceae</taxon>
        <taxon>Marasmiellus</taxon>
    </lineage>
</organism>
<dbReference type="SUPFAM" id="SSF52540">
    <property type="entry name" value="P-loop containing nucleoside triphosphate hydrolases"/>
    <property type="match status" value="1"/>
</dbReference>
<dbReference type="PANTHER" id="PTHR12755:SF6">
    <property type="entry name" value="POLYRIBONUCLEOTIDE 5'-HYDROXYL-KINASE CLP1"/>
    <property type="match status" value="1"/>
</dbReference>
<evidence type="ECO:0000313" key="8">
    <source>
        <dbReference type="Proteomes" id="UP001498398"/>
    </source>
</evidence>
<dbReference type="InterPro" id="IPR010655">
    <property type="entry name" value="Clp1_C"/>
</dbReference>
<dbReference type="InterPro" id="IPR027417">
    <property type="entry name" value="P-loop_NTPase"/>
</dbReference>
<comment type="caution">
    <text evidence="7">The sequence shown here is derived from an EMBL/GenBank/DDBJ whole genome shotgun (WGS) entry which is preliminary data.</text>
</comment>
<evidence type="ECO:0000256" key="3">
    <source>
        <dbReference type="ARBA" id="ARBA00022741"/>
    </source>
</evidence>
<proteinExistence type="predicted"/>
<keyword evidence="7" id="KW-0808">Transferase</keyword>
<dbReference type="InterPro" id="IPR032319">
    <property type="entry name" value="CLP1_P"/>
</dbReference>
<dbReference type="Proteomes" id="UP001498398">
    <property type="component" value="Unassembled WGS sequence"/>
</dbReference>
<name>A0ABR1JXB1_9AGAR</name>